<dbReference type="OrthoDB" id="5840486at2759"/>
<sequence>MIERSNEGREGRLLGYSIVGRPYPSPLVPFFWTVFFFEFAVRFTGCAEGSSNVILHGSLADLNFVKYYLKDDIVVAVANAGQYPVAIQFLELFKRKIQITREDVEKNTTDDWMAWLNQ</sequence>
<dbReference type="SUPFAM" id="SSF55424">
    <property type="entry name" value="FAD/NAD-linked reductases, dimerisation (C-terminal) domain"/>
    <property type="match status" value="1"/>
</dbReference>
<accession>A0A0B1SQY0</accession>
<evidence type="ECO:0000313" key="2">
    <source>
        <dbReference type="Proteomes" id="UP000053660"/>
    </source>
</evidence>
<dbReference type="Gene3D" id="3.30.390.30">
    <property type="match status" value="1"/>
</dbReference>
<organism evidence="1 2">
    <name type="scientific">Oesophagostomum dentatum</name>
    <name type="common">Nodular worm</name>
    <dbReference type="NCBI Taxonomy" id="61180"/>
    <lineage>
        <taxon>Eukaryota</taxon>
        <taxon>Metazoa</taxon>
        <taxon>Ecdysozoa</taxon>
        <taxon>Nematoda</taxon>
        <taxon>Chromadorea</taxon>
        <taxon>Rhabditida</taxon>
        <taxon>Rhabditina</taxon>
        <taxon>Rhabditomorpha</taxon>
        <taxon>Strongyloidea</taxon>
        <taxon>Strongylidae</taxon>
        <taxon>Oesophagostomum</taxon>
    </lineage>
</organism>
<dbReference type="InterPro" id="IPR016156">
    <property type="entry name" value="FAD/NAD-linked_Rdtase_dimer_sf"/>
</dbReference>
<dbReference type="Proteomes" id="UP000053660">
    <property type="component" value="Unassembled WGS sequence"/>
</dbReference>
<name>A0A0B1SQY0_OESDE</name>
<proteinExistence type="predicted"/>
<dbReference type="AlphaFoldDB" id="A0A0B1SQY0"/>
<protein>
    <submittedName>
        <fullName evidence="1">Uncharacterized protein</fullName>
    </submittedName>
</protein>
<gene>
    <name evidence="1" type="ORF">OESDEN_12526</name>
</gene>
<reference evidence="1 2" key="1">
    <citation type="submission" date="2014-03" db="EMBL/GenBank/DDBJ databases">
        <title>Draft genome of the hookworm Oesophagostomum dentatum.</title>
        <authorList>
            <person name="Mitreva M."/>
        </authorList>
    </citation>
    <scope>NUCLEOTIDE SEQUENCE [LARGE SCALE GENOMIC DNA]</scope>
    <source>
        <strain evidence="1 2">OD-Hann</strain>
    </source>
</reference>
<keyword evidence="2" id="KW-1185">Reference proteome</keyword>
<evidence type="ECO:0000313" key="1">
    <source>
        <dbReference type="EMBL" id="KHJ87693.1"/>
    </source>
</evidence>
<dbReference type="EMBL" id="KN557241">
    <property type="protein sequence ID" value="KHJ87693.1"/>
    <property type="molecule type" value="Genomic_DNA"/>
</dbReference>